<dbReference type="SUPFAM" id="SSF54909">
    <property type="entry name" value="Dimeric alpha+beta barrel"/>
    <property type="match status" value="1"/>
</dbReference>
<dbReference type="Gene3D" id="3.30.70.1060">
    <property type="entry name" value="Dimeric alpha+beta barrel"/>
    <property type="match status" value="1"/>
</dbReference>
<feature type="domain" description="Muconolactone isomerase" evidence="1">
    <location>
        <begin position="1"/>
        <end position="84"/>
    </location>
</feature>
<dbReference type="RefSeq" id="WP_248357561.1">
    <property type="nucleotide sequence ID" value="NZ_AP025591.1"/>
</dbReference>
<accession>A0ABM7WNW8</accession>
<dbReference type="Proteomes" id="UP001162891">
    <property type="component" value="Chromosome"/>
</dbReference>
<dbReference type="Pfam" id="PF02426">
    <property type="entry name" value="MIase"/>
    <property type="match status" value="1"/>
</dbReference>
<evidence type="ECO:0000259" key="1">
    <source>
        <dbReference type="Pfam" id="PF02426"/>
    </source>
</evidence>
<dbReference type="InterPro" id="IPR026029">
    <property type="entry name" value="MLI_dom"/>
</dbReference>
<sequence>MKFLVMWELDVPRMSPALVQAVLRMPDYAKDVIARKKLDKRYHVVGKHGGAWIYDVDSNEELERLLALAPVYNFARYQVYALADMDTPADIIQPAQAGP</sequence>
<evidence type="ECO:0000313" key="2">
    <source>
        <dbReference type="EMBL" id="BDG01165.1"/>
    </source>
</evidence>
<keyword evidence="3" id="KW-1185">Reference proteome</keyword>
<name>A0ABM7WNW8_9BACT</name>
<reference evidence="3" key="1">
    <citation type="journal article" date="2022" name="Int. J. Syst. Evol. Microbiol.">
        <title>Anaeromyxobacter oryzae sp. nov., Anaeromyxobacter diazotrophicus sp. nov. and Anaeromyxobacter paludicola sp. nov., isolated from paddy soils.</title>
        <authorList>
            <person name="Itoh H."/>
            <person name="Xu Z."/>
            <person name="Mise K."/>
            <person name="Masuda Y."/>
            <person name="Ushijima N."/>
            <person name="Hayakawa C."/>
            <person name="Shiratori Y."/>
            <person name="Senoo K."/>
        </authorList>
    </citation>
    <scope>NUCLEOTIDE SEQUENCE [LARGE SCALE GENOMIC DNA]</scope>
    <source>
        <strain evidence="3">Red232</strain>
    </source>
</reference>
<protein>
    <recommendedName>
        <fullName evidence="1">Muconolactone isomerase domain-containing protein</fullName>
    </recommendedName>
</protein>
<gene>
    <name evidence="2" type="ORF">AMOR_01610</name>
</gene>
<dbReference type="EMBL" id="AP025591">
    <property type="protein sequence ID" value="BDG01165.1"/>
    <property type="molecule type" value="Genomic_DNA"/>
</dbReference>
<dbReference type="InterPro" id="IPR011008">
    <property type="entry name" value="Dimeric_a/b-barrel"/>
</dbReference>
<evidence type="ECO:0000313" key="3">
    <source>
        <dbReference type="Proteomes" id="UP001162891"/>
    </source>
</evidence>
<proteinExistence type="predicted"/>
<organism evidence="2 3">
    <name type="scientific">Anaeromyxobacter oryzae</name>
    <dbReference type="NCBI Taxonomy" id="2918170"/>
    <lineage>
        <taxon>Bacteria</taxon>
        <taxon>Pseudomonadati</taxon>
        <taxon>Myxococcota</taxon>
        <taxon>Myxococcia</taxon>
        <taxon>Myxococcales</taxon>
        <taxon>Cystobacterineae</taxon>
        <taxon>Anaeromyxobacteraceae</taxon>
        <taxon>Anaeromyxobacter</taxon>
    </lineage>
</organism>